<protein>
    <recommendedName>
        <fullName evidence="3">Methyltransferase type 11 domain-containing protein</fullName>
    </recommendedName>
</protein>
<dbReference type="EMBL" id="MFJR01000007">
    <property type="protein sequence ID" value="OGG26725.1"/>
    <property type="molecule type" value="Genomic_DNA"/>
</dbReference>
<dbReference type="InterPro" id="IPR029063">
    <property type="entry name" value="SAM-dependent_MTases_sf"/>
</dbReference>
<dbReference type="AlphaFoldDB" id="A0A1F6APV9"/>
<proteinExistence type="predicted"/>
<evidence type="ECO:0000313" key="1">
    <source>
        <dbReference type="EMBL" id="OGG26725.1"/>
    </source>
</evidence>
<dbReference type="PANTHER" id="PTHR43861">
    <property type="entry name" value="TRANS-ACONITATE 2-METHYLTRANSFERASE-RELATED"/>
    <property type="match status" value="1"/>
</dbReference>
<evidence type="ECO:0000313" key="2">
    <source>
        <dbReference type="Proteomes" id="UP000176609"/>
    </source>
</evidence>
<accession>A0A1F6APV9</accession>
<dbReference type="Proteomes" id="UP000176609">
    <property type="component" value="Unassembled WGS sequence"/>
</dbReference>
<dbReference type="CDD" id="cd02440">
    <property type="entry name" value="AdoMet_MTases"/>
    <property type="match status" value="1"/>
</dbReference>
<dbReference type="Pfam" id="PF13489">
    <property type="entry name" value="Methyltransf_23"/>
    <property type="match status" value="1"/>
</dbReference>
<dbReference type="SUPFAM" id="SSF53335">
    <property type="entry name" value="S-adenosyl-L-methionine-dependent methyltransferases"/>
    <property type="match status" value="1"/>
</dbReference>
<organism evidence="1 2">
    <name type="scientific">Candidatus Gottesmanbacteria bacterium RIFCSPLOWO2_01_FULL_39_12b</name>
    <dbReference type="NCBI Taxonomy" id="1798388"/>
    <lineage>
        <taxon>Bacteria</taxon>
        <taxon>Candidatus Gottesmaniibacteriota</taxon>
    </lineage>
</organism>
<evidence type="ECO:0008006" key="3">
    <source>
        <dbReference type="Google" id="ProtNLM"/>
    </source>
</evidence>
<reference evidence="1 2" key="1">
    <citation type="journal article" date="2016" name="Nat. Commun.">
        <title>Thousands of microbial genomes shed light on interconnected biogeochemical processes in an aquifer system.</title>
        <authorList>
            <person name="Anantharaman K."/>
            <person name="Brown C.T."/>
            <person name="Hug L.A."/>
            <person name="Sharon I."/>
            <person name="Castelle C.J."/>
            <person name="Probst A.J."/>
            <person name="Thomas B.C."/>
            <person name="Singh A."/>
            <person name="Wilkins M.J."/>
            <person name="Karaoz U."/>
            <person name="Brodie E.L."/>
            <person name="Williams K.H."/>
            <person name="Hubbard S.S."/>
            <person name="Banfield J.F."/>
        </authorList>
    </citation>
    <scope>NUCLEOTIDE SEQUENCE [LARGE SCALE GENOMIC DNA]</scope>
</reference>
<name>A0A1F6APV9_9BACT</name>
<comment type="caution">
    <text evidence="1">The sequence shown here is derived from an EMBL/GenBank/DDBJ whole genome shotgun (WGS) entry which is preliminary data.</text>
</comment>
<dbReference type="PANTHER" id="PTHR43861:SF6">
    <property type="entry name" value="METHYLTRANSFERASE TYPE 11"/>
    <property type="match status" value="1"/>
</dbReference>
<sequence>MIYQNCAICNKSDYRVVYKENFDLKKINEKIFSARRLPDRIHYRIVQCNNCKLIYSNPVIEYGKIASLYQKSFVSYDEQIENLRETYGYYLKQLDKYRVSKERLLEIGCGNGFFLEEALKQNYGQVYGVEPGKKSVAKANHNLKTYIKEGIFKPSLFHKNFFDVICCFQTLDHIPDPNKIIKECYKILKRGGYMLFLNHDVESLFAKILGEKSPIIDIEHTYLYSHITIKKIFEKHNFKVLKVESALNIHKLAYWIHLMPIPNNIKHLTVKLLKFFKLDNLKIKIYPGNLVIIATK</sequence>
<dbReference type="Gene3D" id="3.40.50.150">
    <property type="entry name" value="Vaccinia Virus protein VP39"/>
    <property type="match status" value="1"/>
</dbReference>
<gene>
    <name evidence="1" type="ORF">A2960_00955</name>
</gene>